<feature type="transmembrane region" description="Helical" evidence="8">
    <location>
        <begin position="197"/>
        <end position="219"/>
    </location>
</feature>
<dbReference type="InterPro" id="IPR001991">
    <property type="entry name" value="Na-dicarboxylate_symporter"/>
</dbReference>
<feature type="transmembrane region" description="Helical" evidence="8">
    <location>
        <begin position="112"/>
        <end position="131"/>
    </location>
</feature>
<sequence>MESETPAGDGFERELTTDLDDRTPDPPRGMAMHNRILLGLVLGAACGLAANAALGADDPRLAWTVQNLASPVGALFLRLLLMVVIPLVFAALVVGVAGIGDVRKLGRVGLKSFGYTLVVSAISVVVGLTLANTIRPGDRMSAATATALEARYGTQAEDRVKAAIGGEAEKRPVLTQVIETVIPSNPFAAASSETPNLLHLMFFALALGVAATLVGPKVAAPFVNAMESLFAISAKLIEIIMKLAPFAVFALLFASTAGFGLDLLGTLAWFVLTVLLGLGIQMFGVYSLSVALLSRISPIEFFRRIQSVMLTAFSTSSSNATLPTALRVTEQNLGVPKEINSFVLTVGATANQNGTALYEGVTVLFLAQIAGVDLSIAQQITVAYLAILGGIGTAGVPSGSIPFIIVVLATIGVNPALIGIILGVDRILDMCRTTLNVAGDITAATYVARSEGYKLLGRPGERIAA</sequence>
<proteinExistence type="predicted"/>
<accession>A0A841GWZ6</accession>
<dbReference type="GO" id="GO:0005886">
    <property type="term" value="C:plasma membrane"/>
    <property type="evidence" value="ECO:0007669"/>
    <property type="project" value="UniProtKB-SubCell"/>
</dbReference>
<feature type="transmembrane region" description="Helical" evidence="8">
    <location>
        <begin position="36"/>
        <end position="56"/>
    </location>
</feature>
<keyword evidence="2" id="KW-0813">Transport</keyword>
<evidence type="ECO:0000256" key="4">
    <source>
        <dbReference type="ARBA" id="ARBA00022692"/>
    </source>
</evidence>
<organism evidence="9 10">
    <name type="scientific">Longimicrobium terrae</name>
    <dbReference type="NCBI Taxonomy" id="1639882"/>
    <lineage>
        <taxon>Bacteria</taxon>
        <taxon>Pseudomonadati</taxon>
        <taxon>Gemmatimonadota</taxon>
        <taxon>Longimicrobiia</taxon>
        <taxon>Longimicrobiales</taxon>
        <taxon>Longimicrobiaceae</taxon>
        <taxon>Longimicrobium</taxon>
    </lineage>
</organism>
<keyword evidence="5 8" id="KW-1133">Transmembrane helix</keyword>
<dbReference type="Pfam" id="PF00375">
    <property type="entry name" value="SDF"/>
    <property type="match status" value="1"/>
</dbReference>
<dbReference type="EMBL" id="JACHIA010000003">
    <property type="protein sequence ID" value="MBB6069985.1"/>
    <property type="molecule type" value="Genomic_DNA"/>
</dbReference>
<feature type="transmembrane region" description="Helical" evidence="8">
    <location>
        <begin position="267"/>
        <end position="294"/>
    </location>
</feature>
<dbReference type="InterPro" id="IPR036458">
    <property type="entry name" value="Na:dicarbo_symporter_sf"/>
</dbReference>
<comment type="subcellular location">
    <subcellularLocation>
        <location evidence="1">Cell membrane</location>
        <topology evidence="1">Multi-pass membrane protein</topology>
    </subcellularLocation>
</comment>
<evidence type="ECO:0000313" key="10">
    <source>
        <dbReference type="Proteomes" id="UP000582837"/>
    </source>
</evidence>
<dbReference type="RefSeq" id="WP_205762165.1">
    <property type="nucleotide sequence ID" value="NZ_JABDTL010000002.1"/>
</dbReference>
<feature type="transmembrane region" description="Helical" evidence="8">
    <location>
        <begin position="376"/>
        <end position="395"/>
    </location>
</feature>
<evidence type="ECO:0000256" key="2">
    <source>
        <dbReference type="ARBA" id="ARBA00022448"/>
    </source>
</evidence>
<feature type="region of interest" description="Disordered" evidence="7">
    <location>
        <begin position="1"/>
        <end position="26"/>
    </location>
</feature>
<keyword evidence="10" id="KW-1185">Reference proteome</keyword>
<feature type="transmembrane region" description="Helical" evidence="8">
    <location>
        <begin position="239"/>
        <end position="261"/>
    </location>
</feature>
<dbReference type="SUPFAM" id="SSF118215">
    <property type="entry name" value="Proton glutamate symport protein"/>
    <property type="match status" value="1"/>
</dbReference>
<evidence type="ECO:0000256" key="8">
    <source>
        <dbReference type="SAM" id="Phobius"/>
    </source>
</evidence>
<dbReference type="PRINTS" id="PR00173">
    <property type="entry name" value="EDTRNSPORT"/>
</dbReference>
<dbReference type="AlphaFoldDB" id="A0A841GWZ6"/>
<dbReference type="PANTHER" id="PTHR42865:SF7">
    <property type="entry name" value="PROTON_GLUTAMATE-ASPARTATE SYMPORTER"/>
    <property type="match status" value="1"/>
</dbReference>
<comment type="caution">
    <text evidence="9">The sequence shown here is derived from an EMBL/GenBank/DDBJ whole genome shotgun (WGS) entry which is preliminary data.</text>
</comment>
<dbReference type="PANTHER" id="PTHR42865">
    <property type="entry name" value="PROTON/GLUTAMATE-ASPARTATE SYMPORTER"/>
    <property type="match status" value="1"/>
</dbReference>
<keyword evidence="4 8" id="KW-0812">Transmembrane</keyword>
<gene>
    <name evidence="9" type="ORF">HNQ61_001602</name>
</gene>
<name>A0A841GWZ6_9BACT</name>
<dbReference type="Gene3D" id="1.10.3860.10">
    <property type="entry name" value="Sodium:dicarboxylate symporter"/>
    <property type="match status" value="1"/>
</dbReference>
<feature type="compositionally biased region" description="Basic and acidic residues" evidence="7">
    <location>
        <begin position="10"/>
        <end position="25"/>
    </location>
</feature>
<keyword evidence="6 8" id="KW-0472">Membrane</keyword>
<dbReference type="Proteomes" id="UP000582837">
    <property type="component" value="Unassembled WGS sequence"/>
</dbReference>
<feature type="transmembrane region" description="Helical" evidence="8">
    <location>
        <begin position="76"/>
        <end position="100"/>
    </location>
</feature>
<evidence type="ECO:0000256" key="7">
    <source>
        <dbReference type="SAM" id="MobiDB-lite"/>
    </source>
</evidence>
<protein>
    <submittedName>
        <fullName evidence="9">DAACS family dicarboxylate/amino acid:cation (Na+ or H+) symporter</fullName>
    </submittedName>
</protein>
<evidence type="ECO:0000256" key="3">
    <source>
        <dbReference type="ARBA" id="ARBA00022475"/>
    </source>
</evidence>
<evidence type="ECO:0000256" key="1">
    <source>
        <dbReference type="ARBA" id="ARBA00004651"/>
    </source>
</evidence>
<keyword evidence="3" id="KW-1003">Cell membrane</keyword>
<dbReference type="GO" id="GO:0015293">
    <property type="term" value="F:symporter activity"/>
    <property type="evidence" value="ECO:0007669"/>
    <property type="project" value="UniProtKB-KW"/>
</dbReference>
<dbReference type="GO" id="GO:0006835">
    <property type="term" value="P:dicarboxylic acid transport"/>
    <property type="evidence" value="ECO:0007669"/>
    <property type="project" value="TreeGrafter"/>
</dbReference>
<evidence type="ECO:0000256" key="6">
    <source>
        <dbReference type="ARBA" id="ARBA00023136"/>
    </source>
</evidence>
<evidence type="ECO:0000256" key="5">
    <source>
        <dbReference type="ARBA" id="ARBA00022989"/>
    </source>
</evidence>
<evidence type="ECO:0000313" key="9">
    <source>
        <dbReference type="EMBL" id="MBB6069985.1"/>
    </source>
</evidence>
<reference evidence="9 10" key="1">
    <citation type="submission" date="2020-08" db="EMBL/GenBank/DDBJ databases">
        <title>Genomic Encyclopedia of Type Strains, Phase IV (KMG-IV): sequencing the most valuable type-strain genomes for metagenomic binning, comparative biology and taxonomic classification.</title>
        <authorList>
            <person name="Goeker M."/>
        </authorList>
    </citation>
    <scope>NUCLEOTIDE SEQUENCE [LARGE SCALE GENOMIC DNA]</scope>
    <source>
        <strain evidence="9 10">DSM 29007</strain>
    </source>
</reference>
<feature type="transmembrane region" description="Helical" evidence="8">
    <location>
        <begin position="401"/>
        <end position="424"/>
    </location>
</feature>